<dbReference type="InterPro" id="IPR013483">
    <property type="entry name" value="MoaA"/>
</dbReference>
<dbReference type="GO" id="GO:0061798">
    <property type="term" value="F:GTP 3',8'-cyclase activity"/>
    <property type="evidence" value="ECO:0007669"/>
    <property type="project" value="UniProtKB-UniRule"/>
</dbReference>
<name>A0A4V4N706_9NEIS</name>
<keyword evidence="5 12" id="KW-0547">Nucleotide-binding</keyword>
<keyword evidence="8 12" id="KW-0342">GTP-binding</keyword>
<comment type="caution">
    <text evidence="14">The sequence shown here is derived from an EMBL/GenBank/DDBJ whole genome shotgun (WGS) entry which is preliminary data.</text>
</comment>
<dbReference type="RefSeq" id="WP_136555666.1">
    <property type="nucleotide sequence ID" value="NZ_STGJ01000022.1"/>
</dbReference>
<feature type="binding site" evidence="12">
    <location>
        <position position="260"/>
    </location>
    <ligand>
        <name>[4Fe-4S] cluster</name>
        <dbReference type="ChEBI" id="CHEBI:49883"/>
        <label>2</label>
        <note>4Fe-4S-substrate</note>
    </ligand>
</feature>
<evidence type="ECO:0000256" key="4">
    <source>
        <dbReference type="ARBA" id="ARBA00022723"/>
    </source>
</evidence>
<dbReference type="SFLD" id="SFLDG01067">
    <property type="entry name" value="SPASM/twitch_domain_containing"/>
    <property type="match status" value="1"/>
</dbReference>
<sequence>MSNRNRLIDGFGRQINYLRVSVTDRCDLRCNYCLPKGFKGFEEPSHWLSHEEMARLVGIFVSLGVGKIRLTGGEPLTRRGISDFASMVSSLEGVEDLSLSTNATRLAGQAKSLYLAGIRRLNVSLDTLDKNCFASITGRDCLNEVLAGLDVAKSVGFSPIKLNCVVQPGVNVDTLHALFEYSLKQDFILRLIETMPIGETGRAARYVDVTKLGADMARKYGLLPQLDDTGTGPARYWSMGEGLANFGVITPRSQHFCERCNRVRLGVDGTLYLCLGHEDCVPLGALLRDGASNSDIESTILTAIAAKPERHHFNTQPDKVIRFMAQTGG</sequence>
<organism evidence="14 15">
    <name type="scientific">Crenobacter intestini</name>
    <dbReference type="NCBI Taxonomy" id="2563443"/>
    <lineage>
        <taxon>Bacteria</taxon>
        <taxon>Pseudomonadati</taxon>
        <taxon>Pseudomonadota</taxon>
        <taxon>Betaproteobacteria</taxon>
        <taxon>Neisseriales</taxon>
        <taxon>Neisseriaceae</taxon>
        <taxon>Crenobacter</taxon>
    </lineage>
</organism>
<dbReference type="EC" id="4.1.99.22" evidence="1 12"/>
<dbReference type="InterPro" id="IPR010505">
    <property type="entry name" value="MoaA_twitch"/>
</dbReference>
<evidence type="ECO:0000256" key="11">
    <source>
        <dbReference type="ARBA" id="ARBA00048697"/>
    </source>
</evidence>
<feature type="binding site" evidence="12">
    <location>
        <position position="124"/>
    </location>
    <ligand>
        <name>S-adenosyl-L-methionine</name>
        <dbReference type="ChEBI" id="CHEBI:59789"/>
    </ligand>
</feature>
<feature type="binding site" evidence="12">
    <location>
        <position position="69"/>
    </location>
    <ligand>
        <name>GTP</name>
        <dbReference type="ChEBI" id="CHEBI:37565"/>
    </ligand>
</feature>
<dbReference type="PROSITE" id="PS51918">
    <property type="entry name" value="RADICAL_SAM"/>
    <property type="match status" value="1"/>
</dbReference>
<dbReference type="InterPro" id="IPR006638">
    <property type="entry name" value="Elp3/MiaA/NifB-like_rSAM"/>
</dbReference>
<dbReference type="GO" id="GO:0051539">
    <property type="term" value="F:4 iron, 4 sulfur cluster binding"/>
    <property type="evidence" value="ECO:0007669"/>
    <property type="project" value="UniProtKB-UniRule"/>
</dbReference>
<feature type="binding site" evidence="12">
    <location>
        <position position="161"/>
    </location>
    <ligand>
        <name>GTP</name>
        <dbReference type="ChEBI" id="CHEBI:37565"/>
    </ligand>
</feature>
<dbReference type="AlphaFoldDB" id="A0A4V4N706"/>
<feature type="binding site" evidence="12">
    <location>
        <position position="73"/>
    </location>
    <ligand>
        <name>S-adenosyl-L-methionine</name>
        <dbReference type="ChEBI" id="CHEBI:59789"/>
    </ligand>
</feature>
<evidence type="ECO:0000313" key="14">
    <source>
        <dbReference type="EMBL" id="TIC78753.1"/>
    </source>
</evidence>
<comment type="similarity">
    <text evidence="12">Belongs to the radical SAM superfamily. MoaA family.</text>
</comment>
<protein>
    <recommendedName>
        <fullName evidence="1 12">GTP 3',8-cyclase</fullName>
        <ecNumber evidence="1 12">4.1.99.22</ecNumber>
    </recommendedName>
    <alternativeName>
        <fullName evidence="12">Molybdenum cofactor biosynthesis protein A</fullName>
    </alternativeName>
</protein>
<dbReference type="Proteomes" id="UP000308891">
    <property type="component" value="Unassembled WGS sequence"/>
</dbReference>
<dbReference type="GO" id="GO:0046872">
    <property type="term" value="F:metal ion binding"/>
    <property type="evidence" value="ECO:0007669"/>
    <property type="project" value="UniProtKB-KW"/>
</dbReference>
<dbReference type="CDD" id="cd21117">
    <property type="entry name" value="Twitch_MoaA"/>
    <property type="match status" value="1"/>
</dbReference>
<dbReference type="PANTHER" id="PTHR22960:SF0">
    <property type="entry name" value="MOLYBDENUM COFACTOR BIOSYNTHESIS PROTEIN 1"/>
    <property type="match status" value="1"/>
</dbReference>
<feature type="binding site" evidence="12">
    <location>
        <position position="257"/>
    </location>
    <ligand>
        <name>[4Fe-4S] cluster</name>
        <dbReference type="ChEBI" id="CHEBI:49883"/>
        <label>2</label>
        <note>4Fe-4S-substrate</note>
    </ligand>
</feature>
<dbReference type="HAMAP" id="MF_01225_B">
    <property type="entry name" value="MoaA_B"/>
    <property type="match status" value="1"/>
</dbReference>
<keyword evidence="10 12" id="KW-0456">Lyase</keyword>
<evidence type="ECO:0000313" key="15">
    <source>
        <dbReference type="Proteomes" id="UP000308891"/>
    </source>
</evidence>
<dbReference type="InterPro" id="IPR000385">
    <property type="entry name" value="MoaA_NifB_PqqE_Fe-S-bd_CS"/>
</dbReference>
<evidence type="ECO:0000256" key="1">
    <source>
        <dbReference type="ARBA" id="ARBA00012167"/>
    </source>
</evidence>
<keyword evidence="15" id="KW-1185">Reference proteome</keyword>
<dbReference type="Gene3D" id="3.20.20.70">
    <property type="entry name" value="Aldolase class I"/>
    <property type="match status" value="1"/>
</dbReference>
<accession>A0A4V4N706</accession>
<dbReference type="SFLD" id="SFLDG01386">
    <property type="entry name" value="main_SPASM_domain-containing"/>
    <property type="match status" value="1"/>
</dbReference>
<dbReference type="OrthoDB" id="9763993at2"/>
<dbReference type="GO" id="GO:0006777">
    <property type="term" value="P:Mo-molybdopterin cofactor biosynthetic process"/>
    <property type="evidence" value="ECO:0007669"/>
    <property type="project" value="UniProtKB-UniRule"/>
</dbReference>
<dbReference type="InterPro" id="IPR013785">
    <property type="entry name" value="Aldolase_TIM"/>
</dbReference>
<comment type="subunit">
    <text evidence="12">Monomer and homodimer.</text>
</comment>
<keyword evidence="3 12" id="KW-0949">S-adenosyl-L-methionine</keyword>
<dbReference type="SUPFAM" id="SSF102114">
    <property type="entry name" value="Radical SAM enzymes"/>
    <property type="match status" value="1"/>
</dbReference>
<dbReference type="CDD" id="cd01335">
    <property type="entry name" value="Radical_SAM"/>
    <property type="match status" value="1"/>
</dbReference>
<feature type="binding site" evidence="12">
    <location>
        <position position="30"/>
    </location>
    <ligand>
        <name>[4Fe-4S] cluster</name>
        <dbReference type="ChEBI" id="CHEBI:49883"/>
        <label>1</label>
        <note>4Fe-4S-S-AdoMet</note>
    </ligand>
</feature>
<keyword evidence="7 12" id="KW-0411">Iron-sulfur</keyword>
<proteinExistence type="inferred from homology"/>
<dbReference type="InterPro" id="IPR040064">
    <property type="entry name" value="MoaA-like"/>
</dbReference>
<keyword evidence="2 12" id="KW-0004">4Fe-4S</keyword>
<evidence type="ECO:0000256" key="8">
    <source>
        <dbReference type="ARBA" id="ARBA00023134"/>
    </source>
</evidence>
<dbReference type="PANTHER" id="PTHR22960">
    <property type="entry name" value="MOLYBDOPTERIN COFACTOR SYNTHESIS PROTEIN A"/>
    <property type="match status" value="1"/>
</dbReference>
<evidence type="ECO:0000256" key="5">
    <source>
        <dbReference type="ARBA" id="ARBA00022741"/>
    </source>
</evidence>
<dbReference type="InterPro" id="IPR007197">
    <property type="entry name" value="rSAM"/>
</dbReference>
<comment type="function">
    <text evidence="12">Catalyzes the cyclization of GTP to (8S)-3',8-cyclo-7,8-dihydroguanosine 5'-triphosphate.</text>
</comment>
<evidence type="ECO:0000256" key="9">
    <source>
        <dbReference type="ARBA" id="ARBA00023150"/>
    </source>
</evidence>
<evidence type="ECO:0000256" key="12">
    <source>
        <dbReference type="HAMAP-Rule" id="MF_01225"/>
    </source>
</evidence>
<dbReference type="SFLD" id="SFLDG01383">
    <property type="entry name" value="cyclic_pyranopterin_phosphate"/>
    <property type="match status" value="1"/>
</dbReference>
<feature type="binding site" evidence="12">
    <location>
        <begin position="262"/>
        <end position="264"/>
    </location>
    <ligand>
        <name>GTP</name>
        <dbReference type="ChEBI" id="CHEBI:37565"/>
    </ligand>
</feature>
<comment type="cofactor">
    <cofactor evidence="12">
        <name>[4Fe-4S] cluster</name>
        <dbReference type="ChEBI" id="CHEBI:49883"/>
    </cofactor>
    <text evidence="12">Binds 2 [4Fe-4S] clusters. Binds 1 [4Fe-4S] cluster coordinated with 3 cysteines and an exchangeable S-adenosyl-L-methionine and 1 [4Fe-4S] cluster coordinated with 3 cysteines and the GTP-derived substrate.</text>
</comment>
<dbReference type="Pfam" id="PF06463">
    <property type="entry name" value="Mob_synth_C"/>
    <property type="match status" value="1"/>
</dbReference>
<feature type="binding site" evidence="12">
    <location>
        <position position="100"/>
    </location>
    <ligand>
        <name>GTP</name>
        <dbReference type="ChEBI" id="CHEBI:37565"/>
    </ligand>
</feature>
<reference evidence="14 15" key="1">
    <citation type="submission" date="2019-04" db="EMBL/GenBank/DDBJ databases">
        <title>Crenobacter sp. nov.</title>
        <authorList>
            <person name="Shi S."/>
        </authorList>
    </citation>
    <scope>NUCLEOTIDE SEQUENCE [LARGE SCALE GENOMIC DNA]</scope>
    <source>
        <strain evidence="14 15">GY 70310</strain>
    </source>
</reference>
<dbReference type="PROSITE" id="PS01305">
    <property type="entry name" value="MOAA_NIFB_PQQE"/>
    <property type="match status" value="1"/>
</dbReference>
<dbReference type="InterPro" id="IPR058240">
    <property type="entry name" value="rSAM_sf"/>
</dbReference>
<comment type="pathway">
    <text evidence="12">Cofactor biosynthesis; molybdopterin biosynthesis.</text>
</comment>
<evidence type="ECO:0000256" key="6">
    <source>
        <dbReference type="ARBA" id="ARBA00023004"/>
    </source>
</evidence>
<dbReference type="GO" id="GO:0061799">
    <property type="term" value="F:cyclic pyranopterin monophosphate synthase activity"/>
    <property type="evidence" value="ECO:0007669"/>
    <property type="project" value="TreeGrafter"/>
</dbReference>
<dbReference type="NCBIfam" id="TIGR02666">
    <property type="entry name" value="moaA"/>
    <property type="match status" value="1"/>
</dbReference>
<dbReference type="UniPathway" id="UPA00344"/>
<feature type="binding site" evidence="12">
    <location>
        <position position="19"/>
    </location>
    <ligand>
        <name>GTP</name>
        <dbReference type="ChEBI" id="CHEBI:37565"/>
    </ligand>
</feature>
<feature type="binding site" evidence="12">
    <location>
        <position position="195"/>
    </location>
    <ligand>
        <name>S-adenosyl-L-methionine</name>
        <dbReference type="ChEBI" id="CHEBI:59789"/>
    </ligand>
</feature>
<comment type="catalytic activity">
    <reaction evidence="11 12">
        <text>GTP + AH2 + S-adenosyl-L-methionine = (8S)-3',8-cyclo-7,8-dihydroguanosine 5'-triphosphate + 5'-deoxyadenosine + L-methionine + A + H(+)</text>
        <dbReference type="Rhea" id="RHEA:49576"/>
        <dbReference type="ChEBI" id="CHEBI:13193"/>
        <dbReference type="ChEBI" id="CHEBI:15378"/>
        <dbReference type="ChEBI" id="CHEBI:17319"/>
        <dbReference type="ChEBI" id="CHEBI:17499"/>
        <dbReference type="ChEBI" id="CHEBI:37565"/>
        <dbReference type="ChEBI" id="CHEBI:57844"/>
        <dbReference type="ChEBI" id="CHEBI:59789"/>
        <dbReference type="ChEBI" id="CHEBI:131766"/>
        <dbReference type="EC" id="4.1.99.22"/>
    </reaction>
</comment>
<feature type="domain" description="Radical SAM core" evidence="13">
    <location>
        <begin position="10"/>
        <end position="233"/>
    </location>
</feature>
<evidence type="ECO:0000259" key="13">
    <source>
        <dbReference type="PROSITE" id="PS51918"/>
    </source>
</evidence>
<evidence type="ECO:0000256" key="7">
    <source>
        <dbReference type="ARBA" id="ARBA00023014"/>
    </source>
</evidence>
<dbReference type="Pfam" id="PF04055">
    <property type="entry name" value="Radical_SAM"/>
    <property type="match status" value="1"/>
</dbReference>
<feature type="binding site" evidence="12">
    <location>
        <position position="274"/>
    </location>
    <ligand>
        <name>[4Fe-4S] cluster</name>
        <dbReference type="ChEBI" id="CHEBI:49883"/>
        <label>2</label>
        <note>4Fe-4S-substrate</note>
    </ligand>
</feature>
<feature type="binding site" evidence="12">
    <location>
        <position position="33"/>
    </location>
    <ligand>
        <name>[4Fe-4S] cluster</name>
        <dbReference type="ChEBI" id="CHEBI:49883"/>
        <label>1</label>
        <note>4Fe-4S-S-AdoMet</note>
    </ligand>
</feature>
<feature type="binding site" evidence="12">
    <location>
        <position position="26"/>
    </location>
    <ligand>
        <name>[4Fe-4S] cluster</name>
        <dbReference type="ChEBI" id="CHEBI:49883"/>
        <label>1</label>
        <note>4Fe-4S-S-AdoMet</note>
    </ligand>
</feature>
<keyword evidence="4 12" id="KW-0479">Metal-binding</keyword>
<dbReference type="InterPro" id="IPR050105">
    <property type="entry name" value="MoCo_biosynth_MoaA/MoaC"/>
</dbReference>
<evidence type="ECO:0000256" key="3">
    <source>
        <dbReference type="ARBA" id="ARBA00022691"/>
    </source>
</evidence>
<gene>
    <name evidence="12 14" type="primary">moaA</name>
    <name evidence="14" type="ORF">E5K04_15215</name>
</gene>
<feature type="binding site" evidence="12">
    <location>
        <position position="32"/>
    </location>
    <ligand>
        <name>S-adenosyl-L-methionine</name>
        <dbReference type="ChEBI" id="CHEBI:59789"/>
    </ligand>
</feature>
<dbReference type="GO" id="GO:1904047">
    <property type="term" value="F:S-adenosyl-L-methionine binding"/>
    <property type="evidence" value="ECO:0007669"/>
    <property type="project" value="UniProtKB-UniRule"/>
</dbReference>
<keyword evidence="9 12" id="KW-0501">Molybdenum cofactor biosynthesis</keyword>
<dbReference type="SMART" id="SM00729">
    <property type="entry name" value="Elp3"/>
    <property type="match status" value="1"/>
</dbReference>
<evidence type="ECO:0000256" key="10">
    <source>
        <dbReference type="ARBA" id="ARBA00023239"/>
    </source>
</evidence>
<dbReference type="GO" id="GO:0005525">
    <property type="term" value="F:GTP binding"/>
    <property type="evidence" value="ECO:0007669"/>
    <property type="project" value="UniProtKB-UniRule"/>
</dbReference>
<evidence type="ECO:0000256" key="2">
    <source>
        <dbReference type="ARBA" id="ARBA00022485"/>
    </source>
</evidence>
<keyword evidence="6 12" id="KW-0408">Iron</keyword>
<dbReference type="EMBL" id="STGJ01000022">
    <property type="protein sequence ID" value="TIC78753.1"/>
    <property type="molecule type" value="Genomic_DNA"/>
</dbReference>
<dbReference type="SFLD" id="SFLDS00029">
    <property type="entry name" value="Radical_SAM"/>
    <property type="match status" value="1"/>
</dbReference>